<keyword evidence="1" id="KW-0812">Transmembrane</keyword>
<keyword evidence="3" id="KW-1185">Reference proteome</keyword>
<dbReference type="AlphaFoldDB" id="A0A0C3CSM7"/>
<dbReference type="EMBL" id="KN832912">
    <property type="protein sequence ID" value="KIM92657.1"/>
    <property type="molecule type" value="Genomic_DNA"/>
</dbReference>
<keyword evidence="1" id="KW-1133">Transmembrane helix</keyword>
<protein>
    <submittedName>
        <fullName evidence="2">Uncharacterized protein</fullName>
    </submittedName>
</protein>
<feature type="transmembrane region" description="Helical" evidence="1">
    <location>
        <begin position="6"/>
        <end position="26"/>
    </location>
</feature>
<evidence type="ECO:0000313" key="2">
    <source>
        <dbReference type="EMBL" id="KIM92657.1"/>
    </source>
</evidence>
<name>A0A0C3CSM7_OIDMZ</name>
<evidence type="ECO:0000313" key="3">
    <source>
        <dbReference type="Proteomes" id="UP000054321"/>
    </source>
</evidence>
<evidence type="ECO:0000256" key="1">
    <source>
        <dbReference type="SAM" id="Phobius"/>
    </source>
</evidence>
<proteinExistence type="predicted"/>
<reference evidence="2 3" key="1">
    <citation type="submission" date="2014-04" db="EMBL/GenBank/DDBJ databases">
        <authorList>
            <consortium name="DOE Joint Genome Institute"/>
            <person name="Kuo A."/>
            <person name="Martino E."/>
            <person name="Perotto S."/>
            <person name="Kohler A."/>
            <person name="Nagy L.G."/>
            <person name="Floudas D."/>
            <person name="Copeland A."/>
            <person name="Barry K.W."/>
            <person name="Cichocki N."/>
            <person name="Veneault-Fourrey C."/>
            <person name="LaButti K."/>
            <person name="Lindquist E.A."/>
            <person name="Lipzen A."/>
            <person name="Lundell T."/>
            <person name="Morin E."/>
            <person name="Murat C."/>
            <person name="Sun H."/>
            <person name="Tunlid A."/>
            <person name="Henrissat B."/>
            <person name="Grigoriev I.V."/>
            <person name="Hibbett D.S."/>
            <person name="Martin F."/>
            <person name="Nordberg H.P."/>
            <person name="Cantor M.N."/>
            <person name="Hua S.X."/>
        </authorList>
    </citation>
    <scope>NUCLEOTIDE SEQUENCE [LARGE SCALE GENOMIC DNA]</scope>
    <source>
        <strain evidence="2 3">Zn</strain>
    </source>
</reference>
<keyword evidence="1" id="KW-0472">Membrane</keyword>
<sequence>MSYPSTFYSLGLMPAFMGLGHLAPAIGAIQTATGSYQFPGKLLGLIGTISAVVDSMDTYKDVPQSNRPSKWIWKTWVYGLWAIVFACTAMLDLHTAYHIYRVLPLGLLWGVPCIPQFSTSKSLVLTKPKILRLFYLTILYQFFRETSCDIRDMAEDAKEGLKTLPIKLGKQKTMLFMTVVGLLLDSILTDSVHITASDILVRSPQLAQAFLRVGLTMTAHWQVLKYPRQNCWAWGFMSLFGLLPVLFAQAALCLRTDEEA</sequence>
<dbReference type="InParanoid" id="A0A0C3CSM7"/>
<accession>A0A0C3CSM7</accession>
<reference evidence="3" key="2">
    <citation type="submission" date="2015-01" db="EMBL/GenBank/DDBJ databases">
        <title>Evolutionary Origins and Diversification of the Mycorrhizal Mutualists.</title>
        <authorList>
            <consortium name="DOE Joint Genome Institute"/>
            <consortium name="Mycorrhizal Genomics Consortium"/>
            <person name="Kohler A."/>
            <person name="Kuo A."/>
            <person name="Nagy L.G."/>
            <person name="Floudas D."/>
            <person name="Copeland A."/>
            <person name="Barry K.W."/>
            <person name="Cichocki N."/>
            <person name="Veneault-Fourrey C."/>
            <person name="LaButti K."/>
            <person name="Lindquist E.A."/>
            <person name="Lipzen A."/>
            <person name="Lundell T."/>
            <person name="Morin E."/>
            <person name="Murat C."/>
            <person name="Riley R."/>
            <person name="Ohm R."/>
            <person name="Sun H."/>
            <person name="Tunlid A."/>
            <person name="Henrissat B."/>
            <person name="Grigoriev I.V."/>
            <person name="Hibbett D.S."/>
            <person name="Martin F."/>
        </authorList>
    </citation>
    <scope>NUCLEOTIDE SEQUENCE [LARGE SCALE GENOMIC DNA]</scope>
    <source>
        <strain evidence="3">Zn</strain>
    </source>
</reference>
<dbReference type="OrthoDB" id="4183517at2759"/>
<feature type="transmembrane region" description="Helical" evidence="1">
    <location>
        <begin position="232"/>
        <end position="254"/>
    </location>
</feature>
<dbReference type="HOGENOM" id="CLU_082467_0_0_1"/>
<gene>
    <name evidence="2" type="ORF">OIDMADRAFT_46612</name>
</gene>
<organism evidence="2 3">
    <name type="scientific">Oidiodendron maius (strain Zn)</name>
    <dbReference type="NCBI Taxonomy" id="913774"/>
    <lineage>
        <taxon>Eukaryota</taxon>
        <taxon>Fungi</taxon>
        <taxon>Dikarya</taxon>
        <taxon>Ascomycota</taxon>
        <taxon>Pezizomycotina</taxon>
        <taxon>Leotiomycetes</taxon>
        <taxon>Leotiomycetes incertae sedis</taxon>
        <taxon>Myxotrichaceae</taxon>
        <taxon>Oidiodendron</taxon>
    </lineage>
</organism>
<dbReference type="Proteomes" id="UP000054321">
    <property type="component" value="Unassembled WGS sequence"/>
</dbReference>
<feature type="transmembrane region" description="Helical" evidence="1">
    <location>
        <begin position="76"/>
        <end position="93"/>
    </location>
</feature>